<feature type="compositionally biased region" description="Polar residues" evidence="1">
    <location>
        <begin position="73"/>
        <end position="82"/>
    </location>
</feature>
<name>A0AAD7G6M5_MYCRO</name>
<sequence length="181" mass="19575">MCPVRLNVRNTALVATPATAFRGPGRRGSVQTRRHRSTDPDAQTMEGRTEGRGRTGDPPYPHTSGLARRGRATGSSAPTTSAIAGRGRATSLPYHPELRNRAPRGEPTSQPLAPEPSLQKNIQDEEMYAWTLEIVGRLPSATSAKRLSTLGAAPQTELPVVDSAQRQDVMDIGLFRVIYPP</sequence>
<comment type="caution">
    <text evidence="2">The sequence shown here is derived from an EMBL/GenBank/DDBJ whole genome shotgun (WGS) entry which is preliminary data.</text>
</comment>
<gene>
    <name evidence="2" type="ORF">B0H17DRAFT_1144476</name>
</gene>
<accession>A0AAD7G6M5</accession>
<feature type="region of interest" description="Disordered" evidence="1">
    <location>
        <begin position="17"/>
        <end position="118"/>
    </location>
</feature>
<keyword evidence="3" id="KW-1185">Reference proteome</keyword>
<reference evidence="2" key="1">
    <citation type="submission" date="2023-03" db="EMBL/GenBank/DDBJ databases">
        <title>Massive genome expansion in bonnet fungi (Mycena s.s.) driven by repeated elements and novel gene families across ecological guilds.</title>
        <authorList>
            <consortium name="Lawrence Berkeley National Laboratory"/>
            <person name="Harder C.B."/>
            <person name="Miyauchi S."/>
            <person name="Viragh M."/>
            <person name="Kuo A."/>
            <person name="Thoen E."/>
            <person name="Andreopoulos B."/>
            <person name="Lu D."/>
            <person name="Skrede I."/>
            <person name="Drula E."/>
            <person name="Henrissat B."/>
            <person name="Morin E."/>
            <person name="Kohler A."/>
            <person name="Barry K."/>
            <person name="LaButti K."/>
            <person name="Morin E."/>
            <person name="Salamov A."/>
            <person name="Lipzen A."/>
            <person name="Mereny Z."/>
            <person name="Hegedus B."/>
            <person name="Baldrian P."/>
            <person name="Stursova M."/>
            <person name="Weitz H."/>
            <person name="Taylor A."/>
            <person name="Grigoriev I.V."/>
            <person name="Nagy L.G."/>
            <person name="Martin F."/>
            <person name="Kauserud H."/>
        </authorList>
    </citation>
    <scope>NUCLEOTIDE SEQUENCE</scope>
    <source>
        <strain evidence="2">CBHHK067</strain>
    </source>
</reference>
<evidence type="ECO:0000313" key="3">
    <source>
        <dbReference type="Proteomes" id="UP001221757"/>
    </source>
</evidence>
<dbReference type="Proteomes" id="UP001221757">
    <property type="component" value="Unassembled WGS sequence"/>
</dbReference>
<proteinExistence type="predicted"/>
<evidence type="ECO:0000313" key="2">
    <source>
        <dbReference type="EMBL" id="KAJ7661830.1"/>
    </source>
</evidence>
<evidence type="ECO:0000256" key="1">
    <source>
        <dbReference type="SAM" id="MobiDB-lite"/>
    </source>
</evidence>
<organism evidence="2 3">
    <name type="scientific">Mycena rosella</name>
    <name type="common">Pink bonnet</name>
    <name type="synonym">Agaricus rosellus</name>
    <dbReference type="NCBI Taxonomy" id="1033263"/>
    <lineage>
        <taxon>Eukaryota</taxon>
        <taxon>Fungi</taxon>
        <taxon>Dikarya</taxon>
        <taxon>Basidiomycota</taxon>
        <taxon>Agaricomycotina</taxon>
        <taxon>Agaricomycetes</taxon>
        <taxon>Agaricomycetidae</taxon>
        <taxon>Agaricales</taxon>
        <taxon>Marasmiineae</taxon>
        <taxon>Mycenaceae</taxon>
        <taxon>Mycena</taxon>
    </lineage>
</organism>
<dbReference type="AlphaFoldDB" id="A0AAD7G6M5"/>
<protein>
    <submittedName>
        <fullName evidence="2">Uncharacterized protein</fullName>
    </submittedName>
</protein>
<dbReference type="EMBL" id="JARKIE010000245">
    <property type="protein sequence ID" value="KAJ7661830.1"/>
    <property type="molecule type" value="Genomic_DNA"/>
</dbReference>